<dbReference type="RefSeq" id="WP_379830097.1">
    <property type="nucleotide sequence ID" value="NZ_JBHUHU010000002.1"/>
</dbReference>
<dbReference type="EMBL" id="JBHUHU010000002">
    <property type="protein sequence ID" value="MFD2099333.1"/>
    <property type="molecule type" value="Genomic_DNA"/>
</dbReference>
<evidence type="ECO:0008006" key="3">
    <source>
        <dbReference type="Google" id="ProtNLM"/>
    </source>
</evidence>
<gene>
    <name evidence="1" type="ORF">ACFSJE_06080</name>
</gene>
<dbReference type="Proteomes" id="UP001597342">
    <property type="component" value="Unassembled WGS sequence"/>
</dbReference>
<reference evidence="2" key="1">
    <citation type="journal article" date="2019" name="Int. J. Syst. Evol. Microbiol.">
        <title>The Global Catalogue of Microorganisms (GCM) 10K type strain sequencing project: providing services to taxonomists for standard genome sequencing and annotation.</title>
        <authorList>
            <consortium name="The Broad Institute Genomics Platform"/>
            <consortium name="The Broad Institute Genome Sequencing Center for Infectious Disease"/>
            <person name="Wu L."/>
            <person name="Ma J."/>
        </authorList>
    </citation>
    <scope>NUCLEOTIDE SEQUENCE [LARGE SCALE GENOMIC DNA]</scope>
    <source>
        <strain evidence="2">JCM 3389</strain>
    </source>
</reference>
<evidence type="ECO:0000313" key="2">
    <source>
        <dbReference type="Proteomes" id="UP001597342"/>
    </source>
</evidence>
<keyword evidence="2" id="KW-1185">Reference proteome</keyword>
<proteinExistence type="predicted"/>
<accession>A0ABW4XW02</accession>
<sequence length="148" mass="17003">MRLTQIKKMSGYGILLLIISCKTYTIPVDSFKKQMVRATSENLKEVEINNPLNYSRGIKYRSNTIERLEVLDKKGNMAYLDNSAAIEMRVTLQNGKKRIMYFDTVVLENDTLKGGRSRFAQGLTLKIPMNEIVKIEVQDGGKKFNYQK</sequence>
<protein>
    <recommendedName>
        <fullName evidence="3">Lipoprotein</fullName>
    </recommendedName>
</protein>
<evidence type="ECO:0000313" key="1">
    <source>
        <dbReference type="EMBL" id="MFD2099333.1"/>
    </source>
</evidence>
<dbReference type="PROSITE" id="PS51257">
    <property type="entry name" value="PROKAR_LIPOPROTEIN"/>
    <property type="match status" value="1"/>
</dbReference>
<organism evidence="1 2">
    <name type="scientific">Flagellimonas iocasae</name>
    <dbReference type="NCBI Taxonomy" id="2055905"/>
    <lineage>
        <taxon>Bacteria</taxon>
        <taxon>Pseudomonadati</taxon>
        <taxon>Bacteroidota</taxon>
        <taxon>Flavobacteriia</taxon>
        <taxon>Flavobacteriales</taxon>
        <taxon>Flavobacteriaceae</taxon>
        <taxon>Flagellimonas</taxon>
    </lineage>
</organism>
<name>A0ABW4XW02_9FLAO</name>
<comment type="caution">
    <text evidence="1">The sequence shown here is derived from an EMBL/GenBank/DDBJ whole genome shotgun (WGS) entry which is preliminary data.</text>
</comment>